<dbReference type="PANTHER" id="PTHR43591">
    <property type="entry name" value="METHYLTRANSFERASE"/>
    <property type="match status" value="1"/>
</dbReference>
<dbReference type="Pfam" id="PF13489">
    <property type="entry name" value="Methyltransf_23"/>
    <property type="match status" value="1"/>
</dbReference>
<gene>
    <name evidence="2" type="ORF">EX30DRAFT_194684</name>
</gene>
<evidence type="ECO:0000256" key="1">
    <source>
        <dbReference type="SAM" id="MobiDB-lite"/>
    </source>
</evidence>
<dbReference type="PANTHER" id="PTHR43591:SF105">
    <property type="entry name" value="METHYLTRANSFERASE DOMAIN-CONTAINING PROTEIN-RELATED"/>
    <property type="match status" value="1"/>
</dbReference>
<name>A0A4S2MQH9_9PEZI</name>
<dbReference type="Proteomes" id="UP000298138">
    <property type="component" value="Unassembled WGS sequence"/>
</dbReference>
<dbReference type="EMBL" id="ML220151">
    <property type="protein sequence ID" value="TGZ77589.1"/>
    <property type="molecule type" value="Genomic_DNA"/>
</dbReference>
<dbReference type="InterPro" id="IPR029063">
    <property type="entry name" value="SAM-dependent_MTases_sf"/>
</dbReference>
<dbReference type="GO" id="GO:0008168">
    <property type="term" value="F:methyltransferase activity"/>
    <property type="evidence" value="ECO:0007669"/>
    <property type="project" value="UniProtKB-KW"/>
</dbReference>
<dbReference type="AlphaFoldDB" id="A0A4S2MQH9"/>
<dbReference type="CDD" id="cd02440">
    <property type="entry name" value="AdoMet_MTases"/>
    <property type="match status" value="1"/>
</dbReference>
<accession>A0A4S2MQH9</accession>
<feature type="compositionally biased region" description="Pro residues" evidence="1">
    <location>
        <begin position="52"/>
        <end position="64"/>
    </location>
</feature>
<reference evidence="2 3" key="1">
    <citation type="submission" date="2019-04" db="EMBL/GenBank/DDBJ databases">
        <title>Comparative genomics and transcriptomics to analyze fruiting body development in filamentous ascomycetes.</title>
        <authorList>
            <consortium name="DOE Joint Genome Institute"/>
            <person name="Lutkenhaus R."/>
            <person name="Traeger S."/>
            <person name="Breuer J."/>
            <person name="Kuo A."/>
            <person name="Lipzen A."/>
            <person name="Pangilinan J."/>
            <person name="Dilworth D."/>
            <person name="Sandor L."/>
            <person name="Poggeler S."/>
            <person name="Barry K."/>
            <person name="Grigoriev I.V."/>
            <person name="Nowrousian M."/>
        </authorList>
    </citation>
    <scope>NUCLEOTIDE SEQUENCE [LARGE SCALE GENOMIC DNA]</scope>
    <source>
        <strain evidence="2 3">CBS 389.68</strain>
    </source>
</reference>
<protein>
    <submittedName>
        <fullName evidence="2">S-adenosyl-L-methionine-dependent methyltransferase</fullName>
    </submittedName>
</protein>
<dbReference type="GO" id="GO:0032259">
    <property type="term" value="P:methylation"/>
    <property type="evidence" value="ECO:0007669"/>
    <property type="project" value="UniProtKB-KW"/>
</dbReference>
<keyword evidence="2" id="KW-0808">Transferase</keyword>
<dbReference type="InParanoid" id="A0A4S2MQH9"/>
<dbReference type="Gene3D" id="3.40.50.150">
    <property type="entry name" value="Vaccinia Virus protein VP39"/>
    <property type="match status" value="1"/>
</dbReference>
<feature type="compositionally biased region" description="Polar residues" evidence="1">
    <location>
        <begin position="72"/>
        <end position="81"/>
    </location>
</feature>
<keyword evidence="3" id="KW-1185">Reference proteome</keyword>
<feature type="region of interest" description="Disordered" evidence="1">
    <location>
        <begin position="45"/>
        <end position="117"/>
    </location>
</feature>
<keyword evidence="2" id="KW-0489">Methyltransferase</keyword>
<organism evidence="2 3">
    <name type="scientific">Ascodesmis nigricans</name>
    <dbReference type="NCBI Taxonomy" id="341454"/>
    <lineage>
        <taxon>Eukaryota</taxon>
        <taxon>Fungi</taxon>
        <taxon>Dikarya</taxon>
        <taxon>Ascomycota</taxon>
        <taxon>Pezizomycotina</taxon>
        <taxon>Pezizomycetes</taxon>
        <taxon>Pezizales</taxon>
        <taxon>Ascodesmidaceae</taxon>
        <taxon>Ascodesmis</taxon>
    </lineage>
</organism>
<dbReference type="SUPFAM" id="SSF53335">
    <property type="entry name" value="S-adenosyl-L-methionine-dependent methyltransferases"/>
    <property type="match status" value="1"/>
</dbReference>
<proteinExistence type="predicted"/>
<evidence type="ECO:0000313" key="2">
    <source>
        <dbReference type="EMBL" id="TGZ77589.1"/>
    </source>
</evidence>
<dbReference type="OrthoDB" id="8300214at2759"/>
<sequence length="413" mass="46316">MYPSFPTTELGATGAGLSADCASATSTPSDFNSTNTAVLTMTTTTKATGWEPTPPTAAPPPQLPPITETPEVETNSPSASGANDDGADEVLPIEPEGDQGAFSDYEDDASVAGSTHSLSESVLEHVYHNGRRYHRKSEEQYVLPSDETEQDRLDMMHHLMLHTLRGRLCITQFQPHQDPPRVLDCGTGTGLWALDFGDRHPASEVIGTDLMPLQPSWTYPNVRFELDDLEKTWTWKKGYFDFIHARMISMGIRDYPRLVSQMFRHSAPGARVEIAEHPLDGPYCDDGTVPANSCLHRYHRAIETALQGMGINTKLRPRDYERMLEAAGYVDVNIYRYKMPWGHWPKNRESKYQGLVALETLKSGLEAYGLQLLTRSMQEEEARALIRETYETLAEGRMHVYAWLWVVTGRKPV</sequence>
<evidence type="ECO:0000313" key="3">
    <source>
        <dbReference type="Proteomes" id="UP000298138"/>
    </source>
</evidence>